<reference evidence="8" key="1">
    <citation type="journal article" date="2020" name="mSystems">
        <title>Genome- and Community-Level Interaction Insights into Carbon Utilization and Element Cycling Functions of Hydrothermarchaeota in Hydrothermal Sediment.</title>
        <authorList>
            <person name="Zhou Z."/>
            <person name="Liu Y."/>
            <person name="Xu W."/>
            <person name="Pan J."/>
            <person name="Luo Z.H."/>
            <person name="Li M."/>
        </authorList>
    </citation>
    <scope>NUCLEOTIDE SEQUENCE</scope>
    <source>
        <strain evidence="8">SpSt-997</strain>
    </source>
</reference>
<evidence type="ECO:0000256" key="1">
    <source>
        <dbReference type="ARBA" id="ARBA00022598"/>
    </source>
</evidence>
<comment type="caution">
    <text evidence="8">The sequence shown here is derived from an EMBL/GenBank/DDBJ whole genome shotgun (WGS) entry which is preliminary data.</text>
</comment>
<dbReference type="NCBIfam" id="TIGR00121">
    <property type="entry name" value="birA_ligase"/>
    <property type="match status" value="1"/>
</dbReference>
<keyword evidence="4" id="KW-0092">Biotin</keyword>
<evidence type="ECO:0000256" key="6">
    <source>
        <dbReference type="ARBA" id="ARBA00047846"/>
    </source>
</evidence>
<keyword evidence="1 8" id="KW-0436">Ligase</keyword>
<dbReference type="InterPro" id="IPR004408">
    <property type="entry name" value="Biotin_CoA_COase_ligase"/>
</dbReference>
<dbReference type="PANTHER" id="PTHR12835">
    <property type="entry name" value="BIOTIN PROTEIN LIGASE"/>
    <property type="match status" value="1"/>
</dbReference>
<evidence type="ECO:0000256" key="5">
    <source>
        <dbReference type="ARBA" id="ARBA00024227"/>
    </source>
</evidence>
<gene>
    <name evidence="8" type="ORF">ENY07_11080</name>
</gene>
<dbReference type="EMBL" id="DTQM01000212">
    <property type="protein sequence ID" value="HGC43746.1"/>
    <property type="molecule type" value="Genomic_DNA"/>
</dbReference>
<dbReference type="PANTHER" id="PTHR12835:SF5">
    <property type="entry name" value="BIOTIN--PROTEIN LIGASE"/>
    <property type="match status" value="1"/>
</dbReference>
<dbReference type="EC" id="6.3.4.15" evidence="5"/>
<dbReference type="AlphaFoldDB" id="A0A8J4HBG5"/>
<dbReference type="SUPFAM" id="SSF50037">
    <property type="entry name" value="C-terminal domain of transcriptional repressors"/>
    <property type="match status" value="1"/>
</dbReference>
<dbReference type="Pfam" id="PF03099">
    <property type="entry name" value="BPL_LplA_LipB"/>
    <property type="match status" value="1"/>
</dbReference>
<dbReference type="InterPro" id="IPR045864">
    <property type="entry name" value="aa-tRNA-synth_II/BPL/LPL"/>
</dbReference>
<dbReference type="Gene3D" id="3.30.930.10">
    <property type="entry name" value="Bira Bifunctional Protein, Domain 2"/>
    <property type="match status" value="1"/>
</dbReference>
<feature type="domain" description="BPL/LPL catalytic" evidence="7">
    <location>
        <begin position="3"/>
        <end position="178"/>
    </location>
</feature>
<evidence type="ECO:0000256" key="4">
    <source>
        <dbReference type="ARBA" id="ARBA00023267"/>
    </source>
</evidence>
<dbReference type="GO" id="GO:0005737">
    <property type="term" value="C:cytoplasm"/>
    <property type="evidence" value="ECO:0007669"/>
    <property type="project" value="TreeGrafter"/>
</dbReference>
<dbReference type="PROSITE" id="PS51733">
    <property type="entry name" value="BPL_LPL_CATALYTIC"/>
    <property type="match status" value="1"/>
</dbReference>
<accession>A0A8J4HBG5</accession>
<sequence length="244" mass="25467">MWRIERYESLPSTSDLCIARARAGEAAGLVVIAGRQSGGRGRAGRVWLSPPGNLALSLLLRPETPLAEAGQWALVAGVTLIEALLAVLPRAARRLALKWPNDVMLGEDKLAGILIDSAASAAGRMAWLVLGFGANLATAPELAERPTAALAGLAPPPSPEALAAALLERLDAWQAVWRERGFDPVREAWLRHAHPLGTALSLIQGARPVTGRFAGLSPTGALLLDTGDGIESFSTGDVMLGAAS</sequence>
<evidence type="ECO:0000256" key="3">
    <source>
        <dbReference type="ARBA" id="ARBA00022840"/>
    </source>
</evidence>
<keyword evidence="2" id="KW-0547">Nucleotide-binding</keyword>
<dbReference type="InterPro" id="IPR003142">
    <property type="entry name" value="BPL_C"/>
</dbReference>
<evidence type="ECO:0000313" key="8">
    <source>
        <dbReference type="EMBL" id="HGC43746.1"/>
    </source>
</evidence>
<keyword evidence="3" id="KW-0067">ATP-binding</keyword>
<dbReference type="GO" id="GO:0004077">
    <property type="term" value="F:biotin--[biotin carboxyl-carrier protein] ligase activity"/>
    <property type="evidence" value="ECO:0007669"/>
    <property type="project" value="UniProtKB-EC"/>
</dbReference>
<evidence type="ECO:0000256" key="2">
    <source>
        <dbReference type="ARBA" id="ARBA00022741"/>
    </source>
</evidence>
<dbReference type="Gene3D" id="2.30.30.100">
    <property type="match status" value="1"/>
</dbReference>
<organism evidence="8">
    <name type="scientific">Acidicaldus sp</name>
    <dbReference type="NCBI Taxonomy" id="1872105"/>
    <lineage>
        <taxon>Bacteria</taxon>
        <taxon>Pseudomonadati</taxon>
        <taxon>Pseudomonadota</taxon>
        <taxon>Alphaproteobacteria</taxon>
        <taxon>Acetobacterales</taxon>
        <taxon>Acetobacteraceae</taxon>
        <taxon>Acidicaldus</taxon>
    </lineage>
</organism>
<dbReference type="Pfam" id="PF02237">
    <property type="entry name" value="BPL_C"/>
    <property type="match status" value="1"/>
</dbReference>
<evidence type="ECO:0000259" key="7">
    <source>
        <dbReference type="PROSITE" id="PS51733"/>
    </source>
</evidence>
<dbReference type="InterPro" id="IPR008988">
    <property type="entry name" value="Transcriptional_repressor_C"/>
</dbReference>
<dbReference type="InterPro" id="IPR004143">
    <property type="entry name" value="BPL_LPL_catalytic"/>
</dbReference>
<dbReference type="CDD" id="cd16442">
    <property type="entry name" value="BPL"/>
    <property type="match status" value="1"/>
</dbReference>
<dbReference type="SUPFAM" id="SSF55681">
    <property type="entry name" value="Class II aaRS and biotin synthetases"/>
    <property type="match status" value="1"/>
</dbReference>
<dbReference type="GO" id="GO:0005524">
    <property type="term" value="F:ATP binding"/>
    <property type="evidence" value="ECO:0007669"/>
    <property type="project" value="UniProtKB-KW"/>
</dbReference>
<protein>
    <recommendedName>
        <fullName evidence="5">biotin--[biotin carboxyl-carrier protein] ligase</fullName>
        <ecNumber evidence="5">6.3.4.15</ecNumber>
    </recommendedName>
</protein>
<comment type="catalytic activity">
    <reaction evidence="6">
        <text>biotin + L-lysyl-[protein] + ATP = N(6)-biotinyl-L-lysyl-[protein] + AMP + diphosphate + H(+)</text>
        <dbReference type="Rhea" id="RHEA:11756"/>
        <dbReference type="Rhea" id="RHEA-COMP:9752"/>
        <dbReference type="Rhea" id="RHEA-COMP:10505"/>
        <dbReference type="ChEBI" id="CHEBI:15378"/>
        <dbReference type="ChEBI" id="CHEBI:29969"/>
        <dbReference type="ChEBI" id="CHEBI:30616"/>
        <dbReference type="ChEBI" id="CHEBI:33019"/>
        <dbReference type="ChEBI" id="CHEBI:57586"/>
        <dbReference type="ChEBI" id="CHEBI:83144"/>
        <dbReference type="ChEBI" id="CHEBI:456215"/>
        <dbReference type="EC" id="6.3.4.15"/>
    </reaction>
</comment>
<proteinExistence type="predicted"/>
<name>A0A8J4HBG5_9PROT</name>